<dbReference type="InterPro" id="IPR009309">
    <property type="entry name" value="IreB"/>
</dbReference>
<protein>
    <recommendedName>
        <fullName evidence="2">UPF0297 protein NCTC1080_01888</fullName>
    </recommendedName>
</protein>
<comment type="caution">
    <text evidence="3">The sequence shown here is derived from an EMBL/GenBank/DDBJ whole genome shotgun (WGS) entry which is preliminary data.</text>
</comment>
<evidence type="ECO:0000313" key="3">
    <source>
        <dbReference type="EMBL" id="SUO78947.1"/>
    </source>
</evidence>
<evidence type="ECO:0000313" key="4">
    <source>
        <dbReference type="Proteomes" id="UP000254098"/>
    </source>
</evidence>
<evidence type="ECO:0000256" key="1">
    <source>
        <dbReference type="ARBA" id="ARBA00010888"/>
    </source>
</evidence>
<dbReference type="AlphaFoldDB" id="A0ABD7NGN7"/>
<keyword evidence="4" id="KW-1185">Reference proteome</keyword>
<evidence type="ECO:0000256" key="2">
    <source>
        <dbReference type="HAMAP-Rule" id="MF_01507"/>
    </source>
</evidence>
<dbReference type="EMBL" id="UHHS01000001">
    <property type="protein sequence ID" value="SUO78947.1"/>
    <property type="molecule type" value="Genomic_DNA"/>
</dbReference>
<dbReference type="NCBIfam" id="NF003997">
    <property type="entry name" value="PRK05473.1"/>
    <property type="match status" value="1"/>
</dbReference>
<name>A0ABD7NGN7_9STRE</name>
<dbReference type="PANTHER" id="PTHR40067">
    <property type="entry name" value="UPF0297 PROTEIN YRZL"/>
    <property type="match status" value="1"/>
</dbReference>
<dbReference type="PANTHER" id="PTHR40067:SF1">
    <property type="entry name" value="UPF0297 PROTEIN YRZL"/>
    <property type="match status" value="1"/>
</dbReference>
<accession>A0ABD7NGN7</accession>
<dbReference type="Pfam" id="PF06135">
    <property type="entry name" value="IreB"/>
    <property type="match status" value="1"/>
</dbReference>
<sequence length="124" mass="14427">MKQKKLNLFSFFQPLSFVKSLEMCYNIGILVKEGVIVGFTDETVRFNLDDSNKKEISETLKDVYVSLNEKGYNPINQIVGYVLSGDPAYVPRYNNARNQIRKYERDEIVEELVRYYLKGQGIDL</sequence>
<proteinExistence type="inferred from homology"/>
<organism evidence="3 4">
    <name type="scientific">Streptococcus viridans</name>
    <dbReference type="NCBI Taxonomy" id="78535"/>
    <lineage>
        <taxon>Bacteria</taxon>
        <taxon>Bacillati</taxon>
        <taxon>Bacillota</taxon>
        <taxon>Bacilli</taxon>
        <taxon>Lactobacillales</taxon>
        <taxon>Streptococcaceae</taxon>
        <taxon>Streptococcus</taxon>
    </lineage>
</organism>
<reference evidence="3 4" key="1">
    <citation type="submission" date="2018-06" db="EMBL/GenBank/DDBJ databases">
        <authorList>
            <consortium name="Pathogen Informatics"/>
            <person name="Doyle S."/>
        </authorList>
    </citation>
    <scope>NUCLEOTIDE SEQUENCE [LARGE SCALE GENOMIC DNA]</scope>
    <source>
        <strain evidence="3 4">NCTC1080</strain>
    </source>
</reference>
<comment type="similarity">
    <text evidence="1 2">Belongs to the UPF0297 family.</text>
</comment>
<gene>
    <name evidence="3" type="ORF">NCTC1080_01888</name>
</gene>
<dbReference type="HAMAP" id="MF_01507">
    <property type="entry name" value="UPF0297"/>
    <property type="match status" value="1"/>
</dbReference>
<dbReference type="Proteomes" id="UP000254098">
    <property type="component" value="Unassembled WGS sequence"/>
</dbReference>